<evidence type="ECO:0000256" key="5">
    <source>
        <dbReference type="RuleBase" id="RU000562"/>
    </source>
</evidence>
<dbReference type="GO" id="GO:0019843">
    <property type="term" value="F:rRNA binding"/>
    <property type="evidence" value="ECO:0007669"/>
    <property type="project" value="UniProtKB-UniRule"/>
</dbReference>
<dbReference type="InterPro" id="IPR001787">
    <property type="entry name" value="Ribosomal_bL21"/>
</dbReference>
<comment type="similarity">
    <text evidence="1 4 5">Belongs to the bacterial ribosomal protein bL21 family.</text>
</comment>
<comment type="function">
    <text evidence="4 5">This protein binds to 23S rRNA in the presence of protein L20.</text>
</comment>
<keyword evidence="8" id="KW-1185">Reference proteome</keyword>
<sequence length="177" mass="19205">MLYAIVESGGKQYKAVEGSYIEVDLLPDEVGKKKTFDKVLLLVDDEKVEVGTPYLSNVSVDTTILEHFKGPKIIVFKYRAKERYRVKTGHRQKYTRVMVESIAFAGKTVKPAKVEEPVAKVEKAEKPAAKKAPAAAAKKASSSTAKKPAAKASTAAKPAAKKTTTKPSAAKKPSEKK</sequence>
<protein>
    <recommendedName>
        <fullName evidence="4">Large ribosomal subunit protein bL21</fullName>
    </recommendedName>
</protein>
<feature type="region of interest" description="Disordered" evidence="6">
    <location>
        <begin position="120"/>
        <end position="177"/>
    </location>
</feature>
<keyword evidence="4 5" id="KW-0699">rRNA-binding</keyword>
<dbReference type="RefSeq" id="WP_198418349.1">
    <property type="nucleotide sequence ID" value="NZ_AP018437.1"/>
</dbReference>
<keyword evidence="2 4" id="KW-0689">Ribosomal protein</keyword>
<evidence type="ECO:0000256" key="3">
    <source>
        <dbReference type="ARBA" id="ARBA00023274"/>
    </source>
</evidence>
<evidence type="ECO:0000256" key="6">
    <source>
        <dbReference type="SAM" id="MobiDB-lite"/>
    </source>
</evidence>
<organism evidence="7 8">
    <name type="scientific">Pelolinea submarina</name>
    <dbReference type="NCBI Taxonomy" id="913107"/>
    <lineage>
        <taxon>Bacteria</taxon>
        <taxon>Bacillati</taxon>
        <taxon>Chloroflexota</taxon>
        <taxon>Anaerolineae</taxon>
        <taxon>Anaerolineales</taxon>
        <taxon>Anaerolineaceae</taxon>
        <taxon>Pelolinea</taxon>
    </lineage>
</organism>
<keyword evidence="4 5" id="KW-0694">RNA-binding</keyword>
<keyword evidence="3 4" id="KW-0687">Ribonucleoprotein</keyword>
<evidence type="ECO:0000256" key="4">
    <source>
        <dbReference type="HAMAP-Rule" id="MF_01363"/>
    </source>
</evidence>
<comment type="subunit">
    <text evidence="4">Part of the 50S ribosomal subunit. Contacts protein L20.</text>
</comment>
<proteinExistence type="inferred from homology"/>
<comment type="caution">
    <text evidence="7">The sequence shown here is derived from an EMBL/GenBank/DDBJ whole genome shotgun (WGS) entry which is preliminary data.</text>
</comment>
<dbReference type="PANTHER" id="PTHR21349:SF0">
    <property type="entry name" value="LARGE RIBOSOMAL SUBUNIT PROTEIN BL21M"/>
    <property type="match status" value="1"/>
</dbReference>
<dbReference type="EMBL" id="QUMS01000001">
    <property type="protein sequence ID" value="REG10463.1"/>
    <property type="molecule type" value="Genomic_DNA"/>
</dbReference>
<reference evidence="7 8" key="1">
    <citation type="submission" date="2018-08" db="EMBL/GenBank/DDBJ databases">
        <title>Genomic Encyclopedia of Type Strains, Phase IV (KMG-IV): sequencing the most valuable type-strain genomes for metagenomic binning, comparative biology and taxonomic classification.</title>
        <authorList>
            <person name="Goeker M."/>
        </authorList>
    </citation>
    <scope>NUCLEOTIDE SEQUENCE [LARGE SCALE GENOMIC DNA]</scope>
    <source>
        <strain evidence="7 8">DSM 23923</strain>
    </source>
</reference>
<dbReference type="Pfam" id="PF00829">
    <property type="entry name" value="Ribosomal_L21p"/>
    <property type="match status" value="1"/>
</dbReference>
<dbReference type="GO" id="GO:0003735">
    <property type="term" value="F:structural constituent of ribosome"/>
    <property type="evidence" value="ECO:0007669"/>
    <property type="project" value="InterPro"/>
</dbReference>
<dbReference type="SUPFAM" id="SSF141091">
    <property type="entry name" value="L21p-like"/>
    <property type="match status" value="1"/>
</dbReference>
<evidence type="ECO:0000313" key="8">
    <source>
        <dbReference type="Proteomes" id="UP000256388"/>
    </source>
</evidence>
<evidence type="ECO:0000313" key="7">
    <source>
        <dbReference type="EMBL" id="REG10463.1"/>
    </source>
</evidence>
<dbReference type="GO" id="GO:0005840">
    <property type="term" value="C:ribosome"/>
    <property type="evidence" value="ECO:0007669"/>
    <property type="project" value="UniProtKB-KW"/>
</dbReference>
<dbReference type="AlphaFoldDB" id="A0A347ZUG9"/>
<dbReference type="Proteomes" id="UP000256388">
    <property type="component" value="Unassembled WGS sequence"/>
</dbReference>
<feature type="compositionally biased region" description="Low complexity" evidence="6">
    <location>
        <begin position="130"/>
        <end position="158"/>
    </location>
</feature>
<dbReference type="InterPro" id="IPR036164">
    <property type="entry name" value="bL21-like_sf"/>
</dbReference>
<dbReference type="InterPro" id="IPR028909">
    <property type="entry name" value="bL21-like"/>
</dbReference>
<dbReference type="HAMAP" id="MF_01363">
    <property type="entry name" value="Ribosomal_bL21"/>
    <property type="match status" value="1"/>
</dbReference>
<dbReference type="GO" id="GO:0006412">
    <property type="term" value="P:translation"/>
    <property type="evidence" value="ECO:0007669"/>
    <property type="project" value="UniProtKB-UniRule"/>
</dbReference>
<dbReference type="PANTHER" id="PTHR21349">
    <property type="entry name" value="50S RIBOSOMAL PROTEIN L21"/>
    <property type="match status" value="1"/>
</dbReference>
<dbReference type="NCBIfam" id="TIGR00061">
    <property type="entry name" value="L21"/>
    <property type="match status" value="1"/>
</dbReference>
<dbReference type="GO" id="GO:0005737">
    <property type="term" value="C:cytoplasm"/>
    <property type="evidence" value="ECO:0007669"/>
    <property type="project" value="UniProtKB-ARBA"/>
</dbReference>
<dbReference type="GO" id="GO:1990904">
    <property type="term" value="C:ribonucleoprotein complex"/>
    <property type="evidence" value="ECO:0007669"/>
    <property type="project" value="UniProtKB-KW"/>
</dbReference>
<name>A0A347ZUG9_9CHLR</name>
<evidence type="ECO:0000256" key="1">
    <source>
        <dbReference type="ARBA" id="ARBA00008563"/>
    </source>
</evidence>
<accession>A0A347ZUG9</accession>
<evidence type="ECO:0000256" key="2">
    <source>
        <dbReference type="ARBA" id="ARBA00022980"/>
    </source>
</evidence>
<gene>
    <name evidence="4" type="primary">rplU</name>
    <name evidence="7" type="ORF">DFR64_0321</name>
</gene>